<dbReference type="PANTHER" id="PTHR48005:SF13">
    <property type="entry name" value="SERINE_THREONINE-PROTEIN KINASE DDB_G0278509-RELATED"/>
    <property type="match status" value="1"/>
</dbReference>
<comment type="catalytic activity">
    <reaction evidence="8">
        <text>L-seryl-[protein] + ATP = O-phospho-L-seryl-[protein] + ADP + H(+)</text>
        <dbReference type="Rhea" id="RHEA:17989"/>
        <dbReference type="Rhea" id="RHEA-COMP:9863"/>
        <dbReference type="Rhea" id="RHEA-COMP:11604"/>
        <dbReference type="ChEBI" id="CHEBI:15378"/>
        <dbReference type="ChEBI" id="CHEBI:29999"/>
        <dbReference type="ChEBI" id="CHEBI:30616"/>
        <dbReference type="ChEBI" id="CHEBI:83421"/>
        <dbReference type="ChEBI" id="CHEBI:456216"/>
        <dbReference type="EC" id="2.7.11.1"/>
    </reaction>
</comment>
<dbReference type="Proteomes" id="UP001163823">
    <property type="component" value="Chromosome 12"/>
</dbReference>
<dbReference type="AlphaFoldDB" id="A0AAD7L157"/>
<feature type="domain" description="Protein kinase" evidence="9">
    <location>
        <begin position="1"/>
        <end position="132"/>
    </location>
</feature>
<evidence type="ECO:0000313" key="11">
    <source>
        <dbReference type="Proteomes" id="UP001163823"/>
    </source>
</evidence>
<reference evidence="10" key="1">
    <citation type="journal article" date="2023" name="Science">
        <title>Elucidation of the pathway for biosynthesis of saponin adjuvants from the soapbark tree.</title>
        <authorList>
            <person name="Reed J."/>
            <person name="Orme A."/>
            <person name="El-Demerdash A."/>
            <person name="Owen C."/>
            <person name="Martin L.B.B."/>
            <person name="Misra R.C."/>
            <person name="Kikuchi S."/>
            <person name="Rejzek M."/>
            <person name="Martin A.C."/>
            <person name="Harkess A."/>
            <person name="Leebens-Mack J."/>
            <person name="Louveau T."/>
            <person name="Stephenson M.J."/>
            <person name="Osbourn A."/>
        </authorList>
    </citation>
    <scope>NUCLEOTIDE SEQUENCE</scope>
    <source>
        <strain evidence="10">S10</strain>
    </source>
</reference>
<dbReference type="SUPFAM" id="SSF56112">
    <property type="entry name" value="Protein kinase-like (PK-like)"/>
    <property type="match status" value="1"/>
</dbReference>
<protein>
    <recommendedName>
        <fullName evidence="1">non-specific serine/threonine protein kinase</fullName>
        <ecNumber evidence="1">2.7.11.1</ecNumber>
    </recommendedName>
</protein>
<organism evidence="10 11">
    <name type="scientific">Quillaja saponaria</name>
    <name type="common">Soap bark tree</name>
    <dbReference type="NCBI Taxonomy" id="32244"/>
    <lineage>
        <taxon>Eukaryota</taxon>
        <taxon>Viridiplantae</taxon>
        <taxon>Streptophyta</taxon>
        <taxon>Embryophyta</taxon>
        <taxon>Tracheophyta</taxon>
        <taxon>Spermatophyta</taxon>
        <taxon>Magnoliopsida</taxon>
        <taxon>eudicotyledons</taxon>
        <taxon>Gunneridae</taxon>
        <taxon>Pentapetalae</taxon>
        <taxon>rosids</taxon>
        <taxon>fabids</taxon>
        <taxon>Fabales</taxon>
        <taxon>Quillajaceae</taxon>
        <taxon>Quillaja</taxon>
    </lineage>
</organism>
<dbReference type="PROSITE" id="PS50011">
    <property type="entry name" value="PROTEIN_KINASE_DOM"/>
    <property type="match status" value="1"/>
</dbReference>
<evidence type="ECO:0000256" key="5">
    <source>
        <dbReference type="ARBA" id="ARBA00022777"/>
    </source>
</evidence>
<keyword evidence="6" id="KW-0067">ATP-binding</keyword>
<evidence type="ECO:0000256" key="1">
    <source>
        <dbReference type="ARBA" id="ARBA00012513"/>
    </source>
</evidence>
<evidence type="ECO:0000259" key="9">
    <source>
        <dbReference type="PROSITE" id="PS50011"/>
    </source>
</evidence>
<keyword evidence="2" id="KW-0723">Serine/threonine-protein kinase</keyword>
<proteinExistence type="predicted"/>
<dbReference type="GO" id="GO:0005524">
    <property type="term" value="F:ATP binding"/>
    <property type="evidence" value="ECO:0007669"/>
    <property type="project" value="UniProtKB-KW"/>
</dbReference>
<evidence type="ECO:0000256" key="8">
    <source>
        <dbReference type="ARBA" id="ARBA00048679"/>
    </source>
</evidence>
<dbReference type="GO" id="GO:0004674">
    <property type="term" value="F:protein serine/threonine kinase activity"/>
    <property type="evidence" value="ECO:0007669"/>
    <property type="project" value="UniProtKB-KW"/>
</dbReference>
<dbReference type="KEGG" id="qsa:O6P43_029863"/>
<evidence type="ECO:0000256" key="4">
    <source>
        <dbReference type="ARBA" id="ARBA00022741"/>
    </source>
</evidence>
<evidence type="ECO:0000256" key="2">
    <source>
        <dbReference type="ARBA" id="ARBA00022527"/>
    </source>
</evidence>
<name>A0AAD7L157_QUISA</name>
<dbReference type="InterPro" id="IPR011009">
    <property type="entry name" value="Kinase-like_dom_sf"/>
</dbReference>
<dbReference type="Gene3D" id="1.10.510.10">
    <property type="entry name" value="Transferase(Phosphotransferase) domain 1"/>
    <property type="match status" value="1"/>
</dbReference>
<evidence type="ECO:0000256" key="6">
    <source>
        <dbReference type="ARBA" id="ARBA00022840"/>
    </source>
</evidence>
<dbReference type="Pfam" id="PF00069">
    <property type="entry name" value="Pkinase"/>
    <property type="match status" value="1"/>
</dbReference>
<gene>
    <name evidence="10" type="ORF">O6P43_029863</name>
</gene>
<evidence type="ECO:0000256" key="7">
    <source>
        <dbReference type="ARBA" id="ARBA00047899"/>
    </source>
</evidence>
<dbReference type="PANTHER" id="PTHR48005">
    <property type="entry name" value="LEUCINE RICH REPEAT KINASE 2"/>
    <property type="match status" value="1"/>
</dbReference>
<keyword evidence="10" id="KW-0675">Receptor</keyword>
<sequence>MSSSLEAHVLDFGTARFLEPDASIWTPLAGTYGYSAPELAYTMAVTAKCDVYSFGVLVIEVLMGKHPGDLISKMQALAVEGINVKDILDPRLPPLKAEKSVDELVLVMKLAVSCLQSNPHSQLTMRSIAQFLDD</sequence>
<evidence type="ECO:0000256" key="3">
    <source>
        <dbReference type="ARBA" id="ARBA00022679"/>
    </source>
</evidence>
<dbReference type="InterPro" id="IPR051420">
    <property type="entry name" value="Ser_Thr_Kinases_DiverseReg"/>
</dbReference>
<dbReference type="EMBL" id="JARAOO010000012">
    <property type="protein sequence ID" value="KAJ7949536.1"/>
    <property type="molecule type" value="Genomic_DNA"/>
</dbReference>
<accession>A0AAD7L157</accession>
<keyword evidence="4" id="KW-0547">Nucleotide-binding</keyword>
<evidence type="ECO:0000313" key="10">
    <source>
        <dbReference type="EMBL" id="KAJ7949536.1"/>
    </source>
</evidence>
<dbReference type="EC" id="2.7.11.1" evidence="1"/>
<comment type="caution">
    <text evidence="10">The sequence shown here is derived from an EMBL/GenBank/DDBJ whole genome shotgun (WGS) entry which is preliminary data.</text>
</comment>
<dbReference type="InterPro" id="IPR000719">
    <property type="entry name" value="Prot_kinase_dom"/>
</dbReference>
<keyword evidence="3" id="KW-0808">Transferase</keyword>
<keyword evidence="11" id="KW-1185">Reference proteome</keyword>
<keyword evidence="5 10" id="KW-0418">Kinase</keyword>
<comment type="catalytic activity">
    <reaction evidence="7">
        <text>L-threonyl-[protein] + ATP = O-phospho-L-threonyl-[protein] + ADP + H(+)</text>
        <dbReference type="Rhea" id="RHEA:46608"/>
        <dbReference type="Rhea" id="RHEA-COMP:11060"/>
        <dbReference type="Rhea" id="RHEA-COMP:11605"/>
        <dbReference type="ChEBI" id="CHEBI:15378"/>
        <dbReference type="ChEBI" id="CHEBI:30013"/>
        <dbReference type="ChEBI" id="CHEBI:30616"/>
        <dbReference type="ChEBI" id="CHEBI:61977"/>
        <dbReference type="ChEBI" id="CHEBI:456216"/>
        <dbReference type="EC" id="2.7.11.1"/>
    </reaction>
</comment>